<comment type="caution">
    <text evidence="1">The sequence shown here is derived from an EMBL/GenBank/DDBJ whole genome shotgun (WGS) entry which is preliminary data.</text>
</comment>
<accession>A0A4C1XBL8</accession>
<gene>
    <name evidence="1" type="ORF">EVAR_45255_1</name>
</gene>
<sequence>METGSQLKAGLQLRARLGLQSSGIGVERETGLESDNDLYKSQKSRSMSVLTEMRTLTIWTASHPQERIEHLPGLLIPHEKAEAKTPARQRATAREGVVVTAPVLRHGQAPWVHLMNSAVGPYAPLEIKCRLYFLPVDEDRRLRHFRSPHNGPRPRKYLGSRNLRAALEFRCSRRAAAAGLFFD</sequence>
<dbReference type="Proteomes" id="UP000299102">
    <property type="component" value="Unassembled WGS sequence"/>
</dbReference>
<keyword evidence="2" id="KW-1185">Reference proteome</keyword>
<protein>
    <submittedName>
        <fullName evidence="1">Uncharacterized protein</fullName>
    </submittedName>
</protein>
<dbReference type="EMBL" id="BGZK01000808">
    <property type="protein sequence ID" value="GBP61236.1"/>
    <property type="molecule type" value="Genomic_DNA"/>
</dbReference>
<reference evidence="1 2" key="1">
    <citation type="journal article" date="2019" name="Commun. Biol.">
        <title>The bagworm genome reveals a unique fibroin gene that provides high tensile strength.</title>
        <authorList>
            <person name="Kono N."/>
            <person name="Nakamura H."/>
            <person name="Ohtoshi R."/>
            <person name="Tomita M."/>
            <person name="Numata K."/>
            <person name="Arakawa K."/>
        </authorList>
    </citation>
    <scope>NUCLEOTIDE SEQUENCE [LARGE SCALE GENOMIC DNA]</scope>
</reference>
<name>A0A4C1XBL8_EUMVA</name>
<evidence type="ECO:0000313" key="2">
    <source>
        <dbReference type="Proteomes" id="UP000299102"/>
    </source>
</evidence>
<dbReference type="AlphaFoldDB" id="A0A4C1XBL8"/>
<organism evidence="1 2">
    <name type="scientific">Eumeta variegata</name>
    <name type="common">Bagworm moth</name>
    <name type="synonym">Eumeta japonica</name>
    <dbReference type="NCBI Taxonomy" id="151549"/>
    <lineage>
        <taxon>Eukaryota</taxon>
        <taxon>Metazoa</taxon>
        <taxon>Ecdysozoa</taxon>
        <taxon>Arthropoda</taxon>
        <taxon>Hexapoda</taxon>
        <taxon>Insecta</taxon>
        <taxon>Pterygota</taxon>
        <taxon>Neoptera</taxon>
        <taxon>Endopterygota</taxon>
        <taxon>Lepidoptera</taxon>
        <taxon>Glossata</taxon>
        <taxon>Ditrysia</taxon>
        <taxon>Tineoidea</taxon>
        <taxon>Psychidae</taxon>
        <taxon>Oiketicinae</taxon>
        <taxon>Eumeta</taxon>
    </lineage>
</organism>
<proteinExistence type="predicted"/>
<evidence type="ECO:0000313" key="1">
    <source>
        <dbReference type="EMBL" id="GBP61236.1"/>
    </source>
</evidence>